<dbReference type="PANTHER" id="PTHR11410">
    <property type="entry name" value="ATP SYNTHASE SUBUNIT A"/>
    <property type="match status" value="1"/>
</dbReference>
<evidence type="ECO:0000256" key="12">
    <source>
        <dbReference type="SAM" id="Phobius"/>
    </source>
</evidence>
<proteinExistence type="inferred from homology"/>
<dbReference type="CTD" id="4508"/>
<evidence type="ECO:0000256" key="2">
    <source>
        <dbReference type="ARBA" id="ARBA00006810"/>
    </source>
</evidence>
<dbReference type="Pfam" id="PF00119">
    <property type="entry name" value="ATP-synt_A"/>
    <property type="match status" value="1"/>
</dbReference>
<keyword evidence="4" id="KW-0138">CF(0)</keyword>
<keyword evidence="7 12" id="KW-1133">Transmembrane helix</keyword>
<accession>E6Y1A1</accession>
<reference evidence="13" key="1">
    <citation type="journal article" date="2011" name="Mar. Genomics">
        <title>Crawling through time: Transition of snails to slugs dating back to the Paleozoic, based on mitochondrial phylogenomics.</title>
        <authorList>
            <person name="Medina M."/>
            <person name="Lal S."/>
            <person name="Valles Y."/>
            <person name="Takaoka T.L."/>
            <person name="Dayrat B.A."/>
            <person name="Boore J.L."/>
            <person name="Gosliner T."/>
        </authorList>
    </citation>
    <scope>NUCLEOTIDE SEQUENCE</scope>
</reference>
<keyword evidence="13" id="KW-0496">Mitochondrion</keyword>
<feature type="transmembrane region" description="Helical" evidence="12">
    <location>
        <begin position="94"/>
        <end position="114"/>
    </location>
</feature>
<dbReference type="InterPro" id="IPR045083">
    <property type="entry name" value="ATP_synth_F0_asu_bact/mt"/>
</dbReference>
<protein>
    <recommendedName>
        <fullName evidence="11">ATP synthase subunit a</fullName>
    </recommendedName>
</protein>
<feature type="transmembrane region" description="Helical" evidence="12">
    <location>
        <begin position="63"/>
        <end position="87"/>
    </location>
</feature>
<dbReference type="GO" id="GO:0045259">
    <property type="term" value="C:proton-transporting ATP synthase complex"/>
    <property type="evidence" value="ECO:0007669"/>
    <property type="project" value="UniProtKB-KW"/>
</dbReference>
<evidence type="ECO:0000256" key="9">
    <source>
        <dbReference type="ARBA" id="ARBA00023136"/>
    </source>
</evidence>
<sequence length="221" mass="24071">MMTDLFSALDCMQVGSLSIFMWVTPVLLAATFAVSNSWSQTYTKSLLGMISTNSETGQKSLVGFPLMLFTLMLFLLLMNFMGLVPFVYGPTSNIWISASLAIVFWTLLILSGWLKFPVESIAHLVPAGAPSLLVPFLVLIETSSILIRPLTLSVRIIANISTGHIIMGLVAAALTASGPLGTLLLLSCHVIYNMFEIFVCTVQAYVFSLLVKLYGEEHPSI</sequence>
<comment type="subcellular location">
    <subcellularLocation>
        <location evidence="1">Membrane</location>
        <topology evidence="1">Multi-pass membrane protein</topology>
    </subcellularLocation>
    <subcellularLocation>
        <location evidence="11">Mitochondrion inner membrane</location>
        <topology evidence="11">Multi-pass membrane protein</topology>
    </subcellularLocation>
</comment>
<keyword evidence="8" id="KW-0406">Ion transport</keyword>
<keyword evidence="9 12" id="KW-0472">Membrane</keyword>
<dbReference type="PRINTS" id="PR00123">
    <property type="entry name" value="ATPASEA"/>
</dbReference>
<evidence type="ECO:0000256" key="4">
    <source>
        <dbReference type="ARBA" id="ARBA00022547"/>
    </source>
</evidence>
<dbReference type="NCBIfam" id="TIGR01131">
    <property type="entry name" value="ATP_synt_6_or_A"/>
    <property type="match status" value="1"/>
</dbReference>
<evidence type="ECO:0000256" key="10">
    <source>
        <dbReference type="ARBA" id="ARBA00023310"/>
    </source>
</evidence>
<keyword evidence="3" id="KW-0813">Transport</keyword>
<evidence type="ECO:0000256" key="7">
    <source>
        <dbReference type="ARBA" id="ARBA00022989"/>
    </source>
</evidence>
<evidence type="ECO:0000256" key="8">
    <source>
        <dbReference type="ARBA" id="ARBA00023065"/>
    </source>
</evidence>
<keyword evidence="5 12" id="KW-0812">Transmembrane</keyword>
<dbReference type="CDD" id="cd00310">
    <property type="entry name" value="ATP-synt_Fo_a_6"/>
    <property type="match status" value="1"/>
</dbReference>
<dbReference type="InterPro" id="IPR000568">
    <property type="entry name" value="ATP_synth_F0_asu"/>
</dbReference>
<feature type="transmembrane region" description="Helical" evidence="12">
    <location>
        <begin position="194"/>
        <end position="215"/>
    </location>
</feature>
<dbReference type="InterPro" id="IPR035908">
    <property type="entry name" value="F0_ATP_A_sf"/>
</dbReference>
<comment type="similarity">
    <text evidence="2">Belongs to the ATPase A chain family.</text>
</comment>
<organism evidence="13">
    <name type="scientific">Notodoris gardineri</name>
    <name type="common">Sea slug</name>
    <name type="synonym">Aegires gardineri</name>
    <dbReference type="NCBI Taxonomy" id="407123"/>
    <lineage>
        <taxon>Eukaryota</taxon>
        <taxon>Metazoa</taxon>
        <taxon>Spiralia</taxon>
        <taxon>Lophotrochozoa</taxon>
        <taxon>Mollusca</taxon>
        <taxon>Gastropoda</taxon>
        <taxon>Heterobranchia</taxon>
        <taxon>Euthyneura</taxon>
        <taxon>Nudipleura</taxon>
        <taxon>Nudibranchia</taxon>
        <taxon>Doridina</taxon>
        <taxon>Anadoridoidea</taxon>
        <taxon>Polyceridae</taxon>
        <taxon>Notodoris</taxon>
    </lineage>
</organism>
<dbReference type="EMBL" id="DQ991934">
    <property type="protein sequence ID" value="ABL09054.1"/>
    <property type="molecule type" value="Genomic_DNA"/>
</dbReference>
<dbReference type="GeneID" id="10201203"/>
<dbReference type="Gene3D" id="1.20.120.220">
    <property type="entry name" value="ATP synthase, F0 complex, subunit A"/>
    <property type="match status" value="1"/>
</dbReference>
<evidence type="ECO:0000256" key="6">
    <source>
        <dbReference type="ARBA" id="ARBA00022781"/>
    </source>
</evidence>
<feature type="transmembrane region" description="Helical" evidence="12">
    <location>
        <begin position="152"/>
        <end position="174"/>
    </location>
</feature>
<evidence type="ECO:0000256" key="11">
    <source>
        <dbReference type="RuleBase" id="RU004450"/>
    </source>
</evidence>
<dbReference type="GO" id="GO:0046933">
    <property type="term" value="F:proton-transporting ATP synthase activity, rotational mechanism"/>
    <property type="evidence" value="ECO:0007669"/>
    <property type="project" value="TreeGrafter"/>
</dbReference>
<evidence type="ECO:0000256" key="1">
    <source>
        <dbReference type="ARBA" id="ARBA00004141"/>
    </source>
</evidence>
<gene>
    <name evidence="13" type="primary">ATP6</name>
</gene>
<geneLocation type="mitochondrion" evidence="13"/>
<feature type="transmembrane region" description="Helical" evidence="12">
    <location>
        <begin position="120"/>
        <end position="140"/>
    </location>
</feature>
<dbReference type="PANTHER" id="PTHR11410:SF0">
    <property type="entry name" value="ATP SYNTHASE SUBUNIT A"/>
    <property type="match status" value="1"/>
</dbReference>
<keyword evidence="6" id="KW-0375">Hydrogen ion transport</keyword>
<evidence type="ECO:0000256" key="5">
    <source>
        <dbReference type="ARBA" id="ARBA00022692"/>
    </source>
</evidence>
<dbReference type="AlphaFoldDB" id="E6Y1A1"/>
<evidence type="ECO:0000313" key="13">
    <source>
        <dbReference type="EMBL" id="ABL09054.1"/>
    </source>
</evidence>
<evidence type="ECO:0000256" key="3">
    <source>
        <dbReference type="ARBA" id="ARBA00022448"/>
    </source>
</evidence>
<name>E6Y1A1_NOTGA</name>
<keyword evidence="10" id="KW-0066">ATP synthesis</keyword>
<dbReference type="SUPFAM" id="SSF81336">
    <property type="entry name" value="F1F0 ATP synthase subunit A"/>
    <property type="match status" value="1"/>
</dbReference>
<dbReference type="RefSeq" id="YP_004222607.1">
    <property type="nucleotide sequence ID" value="NC_015111.1"/>
</dbReference>
<dbReference type="GO" id="GO:0005743">
    <property type="term" value="C:mitochondrial inner membrane"/>
    <property type="evidence" value="ECO:0007669"/>
    <property type="project" value="UniProtKB-SubCell"/>
</dbReference>